<dbReference type="EMBL" id="JARAOO010000012">
    <property type="protein sequence ID" value="KAJ7948061.1"/>
    <property type="molecule type" value="Genomic_DNA"/>
</dbReference>
<keyword evidence="8" id="KW-0407">Ion channel</keyword>
<organism evidence="10 11">
    <name type="scientific">Quillaja saponaria</name>
    <name type="common">Soap bark tree</name>
    <dbReference type="NCBI Taxonomy" id="32244"/>
    <lineage>
        <taxon>Eukaryota</taxon>
        <taxon>Viridiplantae</taxon>
        <taxon>Streptophyta</taxon>
        <taxon>Embryophyta</taxon>
        <taxon>Tracheophyta</taxon>
        <taxon>Spermatophyta</taxon>
        <taxon>Magnoliopsida</taxon>
        <taxon>eudicotyledons</taxon>
        <taxon>Gunneridae</taxon>
        <taxon>Pentapetalae</taxon>
        <taxon>rosids</taxon>
        <taxon>fabids</taxon>
        <taxon>Fabales</taxon>
        <taxon>Quillajaceae</taxon>
        <taxon>Quillaja</taxon>
    </lineage>
</organism>
<evidence type="ECO:0000313" key="11">
    <source>
        <dbReference type="Proteomes" id="UP001163823"/>
    </source>
</evidence>
<evidence type="ECO:0000256" key="9">
    <source>
        <dbReference type="SAM" id="Phobius"/>
    </source>
</evidence>
<feature type="transmembrane region" description="Helical" evidence="9">
    <location>
        <begin position="80"/>
        <end position="100"/>
    </location>
</feature>
<dbReference type="GO" id="GO:0015743">
    <property type="term" value="P:malate transport"/>
    <property type="evidence" value="ECO:0007669"/>
    <property type="project" value="InterPro"/>
</dbReference>
<reference evidence="10" key="1">
    <citation type="journal article" date="2023" name="Science">
        <title>Elucidation of the pathway for biosynthesis of saponin adjuvants from the soapbark tree.</title>
        <authorList>
            <person name="Reed J."/>
            <person name="Orme A."/>
            <person name="El-Demerdash A."/>
            <person name="Owen C."/>
            <person name="Martin L.B.B."/>
            <person name="Misra R.C."/>
            <person name="Kikuchi S."/>
            <person name="Rejzek M."/>
            <person name="Martin A.C."/>
            <person name="Harkess A."/>
            <person name="Leebens-Mack J."/>
            <person name="Louveau T."/>
            <person name="Stephenson M.J."/>
            <person name="Osbourn A."/>
        </authorList>
    </citation>
    <scope>NUCLEOTIDE SEQUENCE</scope>
    <source>
        <strain evidence="10">S10</strain>
    </source>
</reference>
<sequence length="240" mass="26628">MASEVNHSNEDMAADAGWLGRLTALPRKIASKVVELAKKMKKLGQDDPRRIRHSFKVRLAIPFSSLYYIKPLFDGFGSSAMWAVFTVINVFELSVGATLGKGFNRGFTTLLAGAVGLVLMIRLTSLEREVNTYLEEEILKIALQRATTILIGGLVTVLVCIFVYPVWSGSDLHNLVATNIEKVGTFLEGFGPQYFETPGNEEHNKACVEGYKNVFNSKQTEDNLENFLPNMEFHCSCGLL</sequence>
<dbReference type="Pfam" id="PF11744">
    <property type="entry name" value="ALMT"/>
    <property type="match status" value="2"/>
</dbReference>
<dbReference type="InterPro" id="IPR020966">
    <property type="entry name" value="ALMT"/>
</dbReference>
<feature type="transmembrane region" description="Helical" evidence="9">
    <location>
        <begin position="146"/>
        <end position="167"/>
    </location>
</feature>
<dbReference type="Proteomes" id="UP001163823">
    <property type="component" value="Chromosome 12"/>
</dbReference>
<keyword evidence="5 9" id="KW-1133">Transmembrane helix</keyword>
<evidence type="ECO:0000256" key="2">
    <source>
        <dbReference type="ARBA" id="ARBA00007079"/>
    </source>
</evidence>
<dbReference type="GO" id="GO:0034220">
    <property type="term" value="P:monoatomic ion transmembrane transport"/>
    <property type="evidence" value="ECO:0007669"/>
    <property type="project" value="UniProtKB-KW"/>
</dbReference>
<dbReference type="GO" id="GO:0016020">
    <property type="term" value="C:membrane"/>
    <property type="evidence" value="ECO:0007669"/>
    <property type="project" value="UniProtKB-SubCell"/>
</dbReference>
<evidence type="ECO:0000256" key="5">
    <source>
        <dbReference type="ARBA" id="ARBA00022989"/>
    </source>
</evidence>
<keyword evidence="6" id="KW-0406">Ion transport</keyword>
<keyword evidence="11" id="KW-1185">Reference proteome</keyword>
<gene>
    <name evidence="10" type="ORF">O6P43_028588</name>
</gene>
<keyword evidence="3" id="KW-0813">Transport</keyword>
<evidence type="ECO:0000256" key="7">
    <source>
        <dbReference type="ARBA" id="ARBA00023136"/>
    </source>
</evidence>
<evidence type="ECO:0000256" key="4">
    <source>
        <dbReference type="ARBA" id="ARBA00022692"/>
    </source>
</evidence>
<evidence type="ECO:0000256" key="1">
    <source>
        <dbReference type="ARBA" id="ARBA00004141"/>
    </source>
</evidence>
<name>A0AAD7KZJ2_QUISA</name>
<feature type="transmembrane region" description="Helical" evidence="9">
    <location>
        <begin position="106"/>
        <end position="125"/>
    </location>
</feature>
<comment type="caution">
    <text evidence="10">The sequence shown here is derived from an EMBL/GenBank/DDBJ whole genome shotgun (WGS) entry which is preliminary data.</text>
</comment>
<dbReference type="PANTHER" id="PTHR31086">
    <property type="entry name" value="ALUMINUM-ACTIVATED MALATE TRANSPORTER 10"/>
    <property type="match status" value="1"/>
</dbReference>
<evidence type="ECO:0000256" key="3">
    <source>
        <dbReference type="ARBA" id="ARBA00022448"/>
    </source>
</evidence>
<evidence type="ECO:0000313" key="10">
    <source>
        <dbReference type="EMBL" id="KAJ7948061.1"/>
    </source>
</evidence>
<accession>A0AAD7KZJ2</accession>
<proteinExistence type="inferred from homology"/>
<evidence type="ECO:0000256" key="6">
    <source>
        <dbReference type="ARBA" id="ARBA00023065"/>
    </source>
</evidence>
<dbReference type="AlphaFoldDB" id="A0AAD7KZJ2"/>
<comment type="subcellular location">
    <subcellularLocation>
        <location evidence="1">Membrane</location>
        <topology evidence="1">Multi-pass membrane protein</topology>
    </subcellularLocation>
</comment>
<protein>
    <submittedName>
        <fullName evidence="10">Aluminum activated malate transporter family protein</fullName>
    </submittedName>
</protein>
<keyword evidence="4 9" id="KW-0812">Transmembrane</keyword>
<dbReference type="KEGG" id="qsa:O6P43_028588"/>
<comment type="similarity">
    <text evidence="2">Belongs to the aromatic acid exporter (TC 2.A.85) family.</text>
</comment>
<evidence type="ECO:0000256" key="8">
    <source>
        <dbReference type="ARBA" id="ARBA00023303"/>
    </source>
</evidence>
<keyword evidence="7 9" id="KW-0472">Membrane</keyword>